<feature type="domain" description="C3H1-type" evidence="4">
    <location>
        <begin position="385"/>
        <end position="413"/>
    </location>
</feature>
<dbReference type="PROSITE" id="PS50103">
    <property type="entry name" value="ZF_C3H1"/>
    <property type="match status" value="1"/>
</dbReference>
<evidence type="ECO:0000256" key="1">
    <source>
        <dbReference type="ARBA" id="ARBA00023125"/>
    </source>
</evidence>
<dbReference type="Proteomes" id="UP000583929">
    <property type="component" value="Unassembled WGS sequence"/>
</dbReference>
<keyword evidence="2" id="KW-0862">Zinc</keyword>
<feature type="compositionally biased region" description="Polar residues" evidence="3">
    <location>
        <begin position="412"/>
        <end position="423"/>
    </location>
</feature>
<evidence type="ECO:0000313" key="5">
    <source>
        <dbReference type="EMBL" id="KAF4355885.1"/>
    </source>
</evidence>
<keyword evidence="1" id="KW-0238">DNA-binding</keyword>
<dbReference type="PANTHER" id="PTHR33400:SF2">
    <property type="entry name" value="ZINC FINGER CCCH DOMAIN-CONTAINING PROTEIN 6"/>
    <property type="match status" value="1"/>
</dbReference>
<gene>
    <name evidence="5" type="ORF">G4B88_018836</name>
</gene>
<dbReference type="GO" id="GO:0003677">
    <property type="term" value="F:DNA binding"/>
    <property type="evidence" value="ECO:0007669"/>
    <property type="project" value="UniProtKB-KW"/>
</dbReference>
<sequence>MLSRVGALHFGAPVLHLNLLFLSEESPSQVGLDFQDQLEAKASISHSAGISSDDVLPPGFEGANPANLLQTELSGIPIVKWKFPPKFILNLAWCVVAGEEGQEAGIQNQREMRVLEAVYPRPSAIPPNSSEMLNIEDSPNDDDQTLSIPITAIEDEDVAVYISSEPMTPYDVSSRTQSIQQSVGASSSTQHSTLSVENFSVSEKPAAGLVHSSEPRILAAALTELLNNNEHGCLIDHALLLKILSNPMMMEQIVTEFGNLNPNTHNTPISRSPFVTISDPPSAQISQTLSSILVSAATLTGPLYPQPTEAHLSNLQFPPPLPVPVPCAPFHVNASVKDMDYYKSLIQQHGGDRRENPPLYGNRYSYQQVLNQETVKSRKSREPKPKLIKPCIYFNSSRGCRHGANCAYQHEGSVQQSGSSTPEMKNAKRTKFDRD</sequence>
<evidence type="ECO:0000256" key="2">
    <source>
        <dbReference type="PROSITE-ProRule" id="PRU00723"/>
    </source>
</evidence>
<accession>A0A7J6EBS9</accession>
<keyword evidence="6" id="KW-1185">Reference proteome</keyword>
<keyword evidence="2" id="KW-0863">Zinc-finger</keyword>
<keyword evidence="2" id="KW-0479">Metal-binding</keyword>
<dbReference type="GO" id="GO:0008270">
    <property type="term" value="F:zinc ion binding"/>
    <property type="evidence" value="ECO:0007669"/>
    <property type="project" value="UniProtKB-KW"/>
</dbReference>
<organism evidence="5 6">
    <name type="scientific">Cannabis sativa</name>
    <name type="common">Hemp</name>
    <name type="synonym">Marijuana</name>
    <dbReference type="NCBI Taxonomy" id="3483"/>
    <lineage>
        <taxon>Eukaryota</taxon>
        <taxon>Viridiplantae</taxon>
        <taxon>Streptophyta</taxon>
        <taxon>Embryophyta</taxon>
        <taxon>Tracheophyta</taxon>
        <taxon>Spermatophyta</taxon>
        <taxon>Magnoliopsida</taxon>
        <taxon>eudicotyledons</taxon>
        <taxon>Gunneridae</taxon>
        <taxon>Pentapetalae</taxon>
        <taxon>rosids</taxon>
        <taxon>fabids</taxon>
        <taxon>Rosales</taxon>
        <taxon>Cannabaceae</taxon>
        <taxon>Cannabis</taxon>
    </lineage>
</organism>
<evidence type="ECO:0000259" key="4">
    <source>
        <dbReference type="PROSITE" id="PS50103"/>
    </source>
</evidence>
<dbReference type="PANTHER" id="PTHR33400">
    <property type="entry name" value="ZINC FINGER CCCH DOMAIN-CONTAINING PROTEIN 6-RELATED"/>
    <property type="match status" value="1"/>
</dbReference>
<dbReference type="AlphaFoldDB" id="A0A7J6EBS9"/>
<feature type="region of interest" description="Disordered" evidence="3">
    <location>
        <begin position="411"/>
        <end position="435"/>
    </location>
</feature>
<comment type="caution">
    <text evidence="5">The sequence shown here is derived from an EMBL/GenBank/DDBJ whole genome shotgun (WGS) entry which is preliminary data.</text>
</comment>
<feature type="zinc finger region" description="C3H1-type" evidence="2">
    <location>
        <begin position="385"/>
        <end position="413"/>
    </location>
</feature>
<dbReference type="EMBL" id="JAATIQ010000439">
    <property type="protein sequence ID" value="KAF4355885.1"/>
    <property type="molecule type" value="Genomic_DNA"/>
</dbReference>
<protein>
    <recommendedName>
        <fullName evidence="4">C3H1-type domain-containing protein</fullName>
    </recommendedName>
</protein>
<name>A0A7J6EBS9_CANSA</name>
<reference evidence="5 6" key="1">
    <citation type="journal article" date="2020" name="bioRxiv">
        <title>Sequence and annotation of 42 cannabis genomes reveals extensive copy number variation in cannabinoid synthesis and pathogen resistance genes.</title>
        <authorList>
            <person name="Mckernan K.J."/>
            <person name="Helbert Y."/>
            <person name="Kane L.T."/>
            <person name="Ebling H."/>
            <person name="Zhang L."/>
            <person name="Liu B."/>
            <person name="Eaton Z."/>
            <person name="Mclaughlin S."/>
            <person name="Kingan S."/>
            <person name="Baybayan P."/>
            <person name="Concepcion G."/>
            <person name="Jordan M."/>
            <person name="Riva A."/>
            <person name="Barbazuk W."/>
            <person name="Harkins T."/>
        </authorList>
    </citation>
    <scope>NUCLEOTIDE SEQUENCE [LARGE SCALE GENOMIC DNA]</scope>
    <source>
        <strain evidence="6">cv. Jamaican Lion 4</strain>
        <tissue evidence="5">Leaf</tissue>
    </source>
</reference>
<evidence type="ECO:0000313" key="6">
    <source>
        <dbReference type="Proteomes" id="UP000583929"/>
    </source>
</evidence>
<evidence type="ECO:0000256" key="3">
    <source>
        <dbReference type="SAM" id="MobiDB-lite"/>
    </source>
</evidence>
<proteinExistence type="predicted"/>
<dbReference type="InterPro" id="IPR000571">
    <property type="entry name" value="Znf_CCCH"/>
</dbReference>